<dbReference type="PATRIC" id="fig|1303.77.peg.76"/>
<evidence type="ECO:0000313" key="2">
    <source>
        <dbReference type="EMBL" id="KXT84412.1"/>
    </source>
</evidence>
<name>A0A139P8E2_STROR</name>
<comment type="caution">
    <text evidence="2">The sequence shown here is derived from an EMBL/GenBank/DDBJ whole genome shotgun (WGS) entry which is preliminary data.</text>
</comment>
<reference evidence="2 3" key="1">
    <citation type="submission" date="2016-01" db="EMBL/GenBank/DDBJ databases">
        <title>Highly variable Streptococcus oralis are common among viridans streptococci isolated from primates.</title>
        <authorList>
            <person name="Denapaite D."/>
            <person name="Rieger M."/>
            <person name="Koendgen S."/>
            <person name="Brueckner R."/>
            <person name="Ochigava I."/>
            <person name="Kappeler P."/>
            <person name="Maetz-Rensing K."/>
            <person name="Leendertz F."/>
            <person name="Hakenbeck R."/>
        </authorList>
    </citation>
    <scope>NUCLEOTIDE SEQUENCE [LARGE SCALE GENOMIC DNA]</scope>
    <source>
        <strain evidence="2 3">DD14</strain>
    </source>
</reference>
<dbReference type="AlphaFoldDB" id="A0A139P8E2"/>
<sequence length="267" mass="31805">MRKLSIEEAKKLELDILDFIDSFCKEHGINYCINYGTLIGAIRHKGFIPWDDDIDLSMTRENYEKFIQLFSEKQSRYKLLSLETDGQYFNNFIKIVDPTTKIIDTRNTKTYDSGVFIDIFPMDTFNDTKVVDICYKLESFKLLSFSKHKNIVYGDSKLKDLIRTLFWLLLRPVSPRFFANQIEKQIQKYRVENGKYIAFIPSKAKEKEIFPRDMFDELIETPFEHLVLPAPKHFDTVLKQFYDDYMTVPPKEKQIYIHEFEAYKLED</sequence>
<feature type="domain" description="LicD/FKTN/FKRP nucleotidyltransferase" evidence="1">
    <location>
        <begin position="24"/>
        <end position="242"/>
    </location>
</feature>
<keyword evidence="2" id="KW-0808">Transferase</keyword>
<dbReference type="GO" id="GO:0016740">
    <property type="term" value="F:transferase activity"/>
    <property type="evidence" value="ECO:0007669"/>
    <property type="project" value="UniProtKB-KW"/>
</dbReference>
<evidence type="ECO:0000259" key="1">
    <source>
        <dbReference type="Pfam" id="PF04991"/>
    </source>
</evidence>
<dbReference type="InterPro" id="IPR052942">
    <property type="entry name" value="LPS_cholinephosphotransferase"/>
</dbReference>
<evidence type="ECO:0000313" key="3">
    <source>
        <dbReference type="Proteomes" id="UP000070497"/>
    </source>
</evidence>
<dbReference type="GO" id="GO:0009100">
    <property type="term" value="P:glycoprotein metabolic process"/>
    <property type="evidence" value="ECO:0007669"/>
    <property type="project" value="UniProtKB-ARBA"/>
</dbReference>
<dbReference type="PANTHER" id="PTHR43404:SF2">
    <property type="entry name" value="LIPOPOLYSACCHARIDE CHOLINEPHOSPHOTRANSFERASE LICD"/>
    <property type="match status" value="1"/>
</dbReference>
<proteinExistence type="predicted"/>
<dbReference type="Pfam" id="PF04991">
    <property type="entry name" value="LicD"/>
    <property type="match status" value="1"/>
</dbReference>
<dbReference type="RefSeq" id="WP_061417292.1">
    <property type="nucleotide sequence ID" value="NZ_KQ969337.1"/>
</dbReference>
<protein>
    <submittedName>
        <fullName evidence="2">Lipopolysaccharide cholinephosphotransferase LicD1</fullName>
    </submittedName>
</protein>
<dbReference type="PANTHER" id="PTHR43404">
    <property type="entry name" value="LIPOPOLYSACCHARIDE CHOLINEPHOSPHOTRANSFERASE LICD"/>
    <property type="match status" value="1"/>
</dbReference>
<organism evidence="2 3">
    <name type="scientific">Streptococcus oralis</name>
    <dbReference type="NCBI Taxonomy" id="1303"/>
    <lineage>
        <taxon>Bacteria</taxon>
        <taxon>Bacillati</taxon>
        <taxon>Bacillota</taxon>
        <taxon>Bacilli</taxon>
        <taxon>Lactobacillales</taxon>
        <taxon>Streptococcaceae</taxon>
        <taxon>Streptococcus</taxon>
    </lineage>
</organism>
<accession>A0A139P8E2</accession>
<dbReference type="Proteomes" id="UP000070497">
    <property type="component" value="Unassembled WGS sequence"/>
</dbReference>
<dbReference type="EMBL" id="LQRI01000019">
    <property type="protein sequence ID" value="KXT84412.1"/>
    <property type="molecule type" value="Genomic_DNA"/>
</dbReference>
<gene>
    <name evidence="2" type="ORF">SORDD14_00061</name>
</gene>
<dbReference type="InterPro" id="IPR007074">
    <property type="entry name" value="LicD/FKTN/FKRP_NTP_transf"/>
</dbReference>